<dbReference type="EC" id="3.4.11.-" evidence="10"/>
<reference evidence="11" key="2">
    <citation type="submission" date="2021-04" db="EMBL/GenBank/DDBJ databases">
        <authorList>
            <person name="Gilroy R."/>
        </authorList>
    </citation>
    <scope>NUCLEOTIDE SEQUENCE</scope>
    <source>
        <strain evidence="11">CHK156-179</strain>
    </source>
</reference>
<dbReference type="PANTHER" id="PTHR28570:SF3">
    <property type="entry name" value="ASPARTYL AMINOPEPTIDASE"/>
    <property type="match status" value="1"/>
</dbReference>
<keyword evidence="6 9" id="KW-0378">Hydrolase</keyword>
<evidence type="ECO:0000256" key="6">
    <source>
        <dbReference type="ARBA" id="ARBA00022801"/>
    </source>
</evidence>
<evidence type="ECO:0000313" key="11">
    <source>
        <dbReference type="EMBL" id="HJA01849.1"/>
    </source>
</evidence>
<evidence type="ECO:0000313" key="12">
    <source>
        <dbReference type="Proteomes" id="UP000824221"/>
    </source>
</evidence>
<evidence type="ECO:0000256" key="4">
    <source>
        <dbReference type="ARBA" id="ARBA00022670"/>
    </source>
</evidence>
<dbReference type="GO" id="GO:0004177">
    <property type="term" value="F:aminopeptidase activity"/>
    <property type="evidence" value="ECO:0007669"/>
    <property type="project" value="UniProtKB-KW"/>
</dbReference>
<protein>
    <recommendedName>
        <fullName evidence="10">M18 family aminopeptidase</fullName>
        <ecNumber evidence="10">3.4.11.-</ecNumber>
    </recommendedName>
</protein>
<reference evidence="11" key="1">
    <citation type="journal article" date="2021" name="PeerJ">
        <title>Extensive microbial diversity within the chicken gut microbiome revealed by metagenomics and culture.</title>
        <authorList>
            <person name="Gilroy R."/>
            <person name="Ravi A."/>
            <person name="Getino M."/>
            <person name="Pursley I."/>
            <person name="Horton D.L."/>
            <person name="Alikhan N.F."/>
            <person name="Baker D."/>
            <person name="Gharbi K."/>
            <person name="Hall N."/>
            <person name="Watson M."/>
            <person name="Adriaenssens E.M."/>
            <person name="Foster-Nyarko E."/>
            <person name="Jarju S."/>
            <person name="Secka A."/>
            <person name="Antonio M."/>
            <person name="Oren A."/>
            <person name="Chaudhuri R.R."/>
            <person name="La Ragione R."/>
            <person name="Hildebrand F."/>
            <person name="Pallen M.J."/>
        </authorList>
    </citation>
    <scope>NUCLEOTIDE SEQUENCE</scope>
    <source>
        <strain evidence="11">CHK156-179</strain>
    </source>
</reference>
<keyword evidence="5 9" id="KW-0479">Metal-binding</keyword>
<dbReference type="GO" id="GO:0008270">
    <property type="term" value="F:zinc ion binding"/>
    <property type="evidence" value="ECO:0007669"/>
    <property type="project" value="InterPro"/>
</dbReference>
<comment type="similarity">
    <text evidence="2 9">Belongs to the peptidase M18 family.</text>
</comment>
<evidence type="ECO:0000256" key="5">
    <source>
        <dbReference type="ARBA" id="ARBA00022723"/>
    </source>
</evidence>
<evidence type="ECO:0000256" key="3">
    <source>
        <dbReference type="ARBA" id="ARBA00022438"/>
    </source>
</evidence>
<name>A0A9D2H158_9FIRM</name>
<dbReference type="InterPro" id="IPR001948">
    <property type="entry name" value="Peptidase_M18"/>
</dbReference>
<evidence type="ECO:0000256" key="7">
    <source>
        <dbReference type="ARBA" id="ARBA00022833"/>
    </source>
</evidence>
<accession>A0A9D2H158</accession>
<gene>
    <name evidence="11" type="ORF">H9797_00515</name>
</gene>
<keyword evidence="7 9" id="KW-0862">Zinc</keyword>
<proteinExistence type="inferred from homology"/>
<dbReference type="InterPro" id="IPR023358">
    <property type="entry name" value="Peptidase_M18_dom2"/>
</dbReference>
<evidence type="ECO:0000256" key="10">
    <source>
        <dbReference type="RuleBase" id="RU004387"/>
    </source>
</evidence>
<organism evidence="11 12">
    <name type="scientific">Candidatus Gallimonas gallistercoris</name>
    <dbReference type="NCBI Taxonomy" id="2838602"/>
    <lineage>
        <taxon>Bacteria</taxon>
        <taxon>Bacillati</taxon>
        <taxon>Bacillota</taxon>
        <taxon>Clostridia</taxon>
        <taxon>Candidatus Gallimonas</taxon>
    </lineage>
</organism>
<keyword evidence="3 9" id="KW-0031">Aminopeptidase</keyword>
<dbReference type="Pfam" id="PF02127">
    <property type="entry name" value="Peptidase_M18"/>
    <property type="match status" value="1"/>
</dbReference>
<dbReference type="PRINTS" id="PR00932">
    <property type="entry name" value="AMINO1PTASE"/>
</dbReference>
<evidence type="ECO:0000256" key="2">
    <source>
        <dbReference type="ARBA" id="ARBA00008290"/>
    </source>
</evidence>
<dbReference type="PANTHER" id="PTHR28570">
    <property type="entry name" value="ASPARTYL AMINOPEPTIDASE"/>
    <property type="match status" value="1"/>
</dbReference>
<evidence type="ECO:0000256" key="8">
    <source>
        <dbReference type="ARBA" id="ARBA00023049"/>
    </source>
</evidence>
<sequence length="420" mass="44753">MNELSSIEGLSRYLGSSYTAFQAVQNAAAFLSAHGFCALSEGEEWNLERGKQYFVTRGGSALIAFGIGERPESAFKIVATHTDSPALKLKENAALSDGAFTRLNVEPYGGGICYTFFDRPLKIAGRIVREKEGILVSEPYVSEENIVIPSLAIHMDRSVNEKFSPNAQTDLLPLWSLGKEELGSALHGALSFDLFAACAEQPFTSGSHGEFLSSPRIDNLSSVAASLSALADPNEGEGVLVAACFDSEEVGSHTLQGAGSGFLKSVLSRIAESLSLSASEYERMLSRSFSVSLDNAHSLHPNHPEKCDPTNRAVMGGGVVIKGHAGGAYTTDALSSAVIKRIFSRADVKFQTFFNRSDMRSGGTLGAIGFAQVPVRTVDLGLAQLAMHSAVETFAKADYEELLKGLSAFYGAPSADLLVF</sequence>
<dbReference type="Proteomes" id="UP000824221">
    <property type="component" value="Unassembled WGS sequence"/>
</dbReference>
<dbReference type="SUPFAM" id="SSF53187">
    <property type="entry name" value="Zn-dependent exopeptidases"/>
    <property type="match status" value="1"/>
</dbReference>
<evidence type="ECO:0000256" key="1">
    <source>
        <dbReference type="ARBA" id="ARBA00001947"/>
    </source>
</evidence>
<dbReference type="EMBL" id="DXAJ01000012">
    <property type="protein sequence ID" value="HJA01849.1"/>
    <property type="molecule type" value="Genomic_DNA"/>
</dbReference>
<comment type="cofactor">
    <cofactor evidence="1 10">
        <name>Zn(2+)</name>
        <dbReference type="ChEBI" id="CHEBI:29105"/>
    </cofactor>
</comment>
<dbReference type="GO" id="GO:0006508">
    <property type="term" value="P:proteolysis"/>
    <property type="evidence" value="ECO:0007669"/>
    <property type="project" value="UniProtKB-KW"/>
</dbReference>
<dbReference type="AlphaFoldDB" id="A0A9D2H158"/>
<keyword evidence="8 9" id="KW-0482">Metalloprotease</keyword>
<dbReference type="Gene3D" id="2.30.250.10">
    <property type="entry name" value="Aminopeptidase i, Domain 2"/>
    <property type="match status" value="1"/>
</dbReference>
<dbReference type="SUPFAM" id="SSF101821">
    <property type="entry name" value="Aminopeptidase/glucanase lid domain"/>
    <property type="match status" value="1"/>
</dbReference>
<evidence type="ECO:0000256" key="9">
    <source>
        <dbReference type="RuleBase" id="RU004386"/>
    </source>
</evidence>
<dbReference type="GO" id="GO:0008237">
    <property type="term" value="F:metallopeptidase activity"/>
    <property type="evidence" value="ECO:0007669"/>
    <property type="project" value="UniProtKB-KW"/>
</dbReference>
<dbReference type="GO" id="GO:0005737">
    <property type="term" value="C:cytoplasm"/>
    <property type="evidence" value="ECO:0007669"/>
    <property type="project" value="UniProtKB-ARBA"/>
</dbReference>
<keyword evidence="4 9" id="KW-0645">Protease</keyword>
<dbReference type="Gene3D" id="3.40.630.10">
    <property type="entry name" value="Zn peptidases"/>
    <property type="match status" value="1"/>
</dbReference>
<comment type="caution">
    <text evidence="11">The sequence shown here is derived from an EMBL/GenBank/DDBJ whole genome shotgun (WGS) entry which is preliminary data.</text>
</comment>
<dbReference type="NCBIfam" id="NF002759">
    <property type="entry name" value="PRK02813.1"/>
    <property type="match status" value="1"/>
</dbReference>